<dbReference type="EMBL" id="ASPP01008905">
    <property type="protein sequence ID" value="ETO24870.1"/>
    <property type="molecule type" value="Genomic_DNA"/>
</dbReference>
<dbReference type="GO" id="GO:0004482">
    <property type="term" value="F:mRNA 5'-cap (guanine-N7-)-methyltransferase activity"/>
    <property type="evidence" value="ECO:0007669"/>
    <property type="project" value="InterPro"/>
</dbReference>
<feature type="region of interest" description="Disordered" evidence="1">
    <location>
        <begin position="137"/>
        <end position="157"/>
    </location>
</feature>
<evidence type="ECO:0000256" key="1">
    <source>
        <dbReference type="SAM" id="MobiDB-lite"/>
    </source>
</evidence>
<reference evidence="3 4" key="1">
    <citation type="journal article" date="2013" name="Curr. Biol.">
        <title>The Genome of the Foraminiferan Reticulomyxa filosa.</title>
        <authorList>
            <person name="Glockner G."/>
            <person name="Hulsmann N."/>
            <person name="Schleicher M."/>
            <person name="Noegel A.A."/>
            <person name="Eichinger L."/>
            <person name="Gallinger C."/>
            <person name="Pawlowski J."/>
            <person name="Sierra R."/>
            <person name="Euteneuer U."/>
            <person name="Pillet L."/>
            <person name="Moustafa A."/>
            <person name="Platzer M."/>
            <person name="Groth M."/>
            <person name="Szafranski K."/>
            <person name="Schliwa M."/>
        </authorList>
    </citation>
    <scope>NUCLEOTIDE SEQUENCE [LARGE SCALE GENOMIC DNA]</scope>
</reference>
<organism evidence="3 4">
    <name type="scientific">Reticulomyxa filosa</name>
    <dbReference type="NCBI Taxonomy" id="46433"/>
    <lineage>
        <taxon>Eukaryota</taxon>
        <taxon>Sar</taxon>
        <taxon>Rhizaria</taxon>
        <taxon>Retaria</taxon>
        <taxon>Foraminifera</taxon>
        <taxon>Monothalamids</taxon>
        <taxon>Reticulomyxidae</taxon>
        <taxon>Reticulomyxa</taxon>
    </lineage>
</organism>
<sequence>MTVFRPGDNELILVTERDVLTTSEDDSDASMDEDTIQQLMAESKLVKQRMQPFFPQKTQVASLFLTYLKNIIKKGTNQSYFACRNNLKNNSKKKRSKSAKSKIKSKKVEIFFYLLLYSKIIEHSISRKDFFNMPTSASTAKANNKGPKSKIKTSSCESEKIDLARENTKSVKKTHEHAAPALNSSTDAGLVRNRDKNWNTKTRQQQKTTEFQKFHHKIANILFNSLNNAPKLLQNKRLQFRNRADYHRNKRISLPHLNKARLSQMLPPQPEPKKGLEIQSLEFSASRNVFLSSNHKTLRKMRHNKSPTL</sequence>
<evidence type="ECO:0000313" key="4">
    <source>
        <dbReference type="Proteomes" id="UP000023152"/>
    </source>
</evidence>
<proteinExistence type="predicted"/>
<dbReference type="Proteomes" id="UP000023152">
    <property type="component" value="Unassembled WGS sequence"/>
</dbReference>
<comment type="caution">
    <text evidence="3">The sequence shown here is derived from an EMBL/GenBank/DDBJ whole genome shotgun (WGS) entry which is preliminary data.</text>
</comment>
<accession>X6NEZ6</accession>
<dbReference type="InterPro" id="IPR014023">
    <property type="entry name" value="Mononeg_RNA_pol_cat"/>
</dbReference>
<evidence type="ECO:0000313" key="3">
    <source>
        <dbReference type="EMBL" id="ETO24870.1"/>
    </source>
</evidence>
<dbReference type="GO" id="GO:0003968">
    <property type="term" value="F:RNA-directed RNA polymerase activity"/>
    <property type="evidence" value="ECO:0007669"/>
    <property type="project" value="InterPro"/>
</dbReference>
<dbReference type="PROSITE" id="PS50526">
    <property type="entry name" value="RDRP_SSRNA_NEG_NONSEG"/>
    <property type="match status" value="1"/>
</dbReference>
<keyword evidence="4" id="KW-1185">Reference proteome</keyword>
<dbReference type="AlphaFoldDB" id="X6NEZ6"/>
<dbReference type="GO" id="GO:0005524">
    <property type="term" value="F:ATP binding"/>
    <property type="evidence" value="ECO:0007669"/>
    <property type="project" value="InterPro"/>
</dbReference>
<protein>
    <recommendedName>
        <fullName evidence="2">RdRp catalytic domain-containing protein</fullName>
    </recommendedName>
</protein>
<evidence type="ECO:0000259" key="2">
    <source>
        <dbReference type="PROSITE" id="PS50526"/>
    </source>
</evidence>
<name>X6NEZ6_RETFI</name>
<gene>
    <name evidence="3" type="ORF">RFI_12286</name>
</gene>
<feature type="domain" description="RdRp catalytic" evidence="2">
    <location>
        <begin position="1"/>
        <end position="75"/>
    </location>
</feature>